<reference evidence="1 2" key="1">
    <citation type="submission" date="2016-10" db="EMBL/GenBank/DDBJ databases">
        <title>Updated version of Genome Assembly of Janthinobacterium lividum ERGS5:01.</title>
        <authorList>
            <person name="Kumar R."/>
            <person name="Acharya V."/>
            <person name="Singh D."/>
        </authorList>
    </citation>
    <scope>NUCLEOTIDE SEQUENCE [LARGE SCALE GENOMIC DNA]</scope>
    <source>
        <strain evidence="1 2">ERGS5:01</strain>
    </source>
</reference>
<dbReference type="PIRSF" id="PIRSF028304">
    <property type="entry name" value="UCP028304"/>
    <property type="match status" value="1"/>
</dbReference>
<comment type="caution">
    <text evidence="1">The sequence shown here is derived from an EMBL/GenBank/DDBJ whole genome shotgun (WGS) entry which is preliminary data.</text>
</comment>
<evidence type="ECO:0000313" key="1">
    <source>
        <dbReference type="EMBL" id="OFJ48197.1"/>
    </source>
</evidence>
<sequence length="629" mass="69122">MEQLLPYYERELGLFRQYTREFSSRYPKAAGRLLIAGDSCEDPHVERLIQSVALLTARVAKRLDDAYPQFTNALLDTLYPHYLRPFPSCSIVRIAADEAAGGGQLAQLAQVPRGTLLRSQPVQGVACKFTSAYDVTLAPLVISRLHFSPLIDAPPGLHLSAGTSALLSIQFSSSSDNYHLDQAGFSSLRLFADGEPSVRAALLDALFLRGAGAYVALDDHSPWLAVDGTPLTPAGYAQDDALIPISARSHPALRLLTEYFAFPEKFHFIDIAWSLLAPLLPKQCRQFTLHLPLQGVRSDSLEARLLAGVSGDNLLFGCTPVVNLFAKSGVPIRLTHTEPDYALLADATHAFAYDIHSIEAVTVLRKDEASERLSTFLPLYASLRGAQAEQDQEYGKDRGKDRGQDHGQYWLARRDETVAAISPGHEMRLCLIDPQFSPTSAACATVSTQLLCSNRDLPTQLHYGLPGGDLLAEDVPDGIPARFLRKPTPSMRFLADTHWRLIAHLSLNYSGLTQVGLGEFQKILSLYDLPRSPTTQRLIQGIVTLEHGSTRAWMPTVPFPTLMPGIAIRLGIDEQAFVGSSIYVFAQVLQRYFALNSQLNCFSQLTLLSQRSGEELIRCPERSADATPA</sequence>
<dbReference type="NCBIfam" id="TIGR03359">
    <property type="entry name" value="VI_chp_6"/>
    <property type="match status" value="1"/>
</dbReference>
<protein>
    <submittedName>
        <fullName evidence="1">Type VI secretion protein</fullName>
    </submittedName>
</protein>
<gene>
    <name evidence="1" type="ORF">BA896_003575</name>
</gene>
<accession>A0A1E8PQC6</accession>
<proteinExistence type="predicted"/>
<dbReference type="PANTHER" id="PTHR35370">
    <property type="entry name" value="CYTOPLASMIC PROTEIN-RELATED-RELATED"/>
    <property type="match status" value="1"/>
</dbReference>
<evidence type="ECO:0000313" key="2">
    <source>
        <dbReference type="Proteomes" id="UP000092634"/>
    </source>
</evidence>
<dbReference type="Proteomes" id="UP000092634">
    <property type="component" value="Unassembled WGS sequence"/>
</dbReference>
<dbReference type="InterPro" id="IPR010272">
    <property type="entry name" value="T6SS_TssF"/>
</dbReference>
<organism evidence="1 2">
    <name type="scientific">Janthinobacterium lividum</name>
    <dbReference type="NCBI Taxonomy" id="29581"/>
    <lineage>
        <taxon>Bacteria</taxon>
        <taxon>Pseudomonadati</taxon>
        <taxon>Pseudomonadota</taxon>
        <taxon>Betaproteobacteria</taxon>
        <taxon>Burkholderiales</taxon>
        <taxon>Oxalobacteraceae</taxon>
        <taxon>Janthinobacterium</taxon>
    </lineage>
</organism>
<dbReference type="Pfam" id="PF05947">
    <property type="entry name" value="T6SS_TssF"/>
    <property type="match status" value="1"/>
</dbReference>
<name>A0A1E8PQC6_9BURK</name>
<dbReference type="PANTHER" id="PTHR35370:SF1">
    <property type="entry name" value="TYPE VI SECRETION SYSTEM COMPONENT TSSF1"/>
    <property type="match status" value="1"/>
</dbReference>
<dbReference type="AlphaFoldDB" id="A0A1E8PQC6"/>
<dbReference type="EMBL" id="MAQB02000001">
    <property type="protein sequence ID" value="OFJ48197.1"/>
    <property type="molecule type" value="Genomic_DNA"/>
</dbReference>